<name>A0ABW3KRJ1_9FLAO</name>
<evidence type="ECO:0000313" key="1">
    <source>
        <dbReference type="EMBL" id="MFD1016127.1"/>
    </source>
</evidence>
<keyword evidence="2" id="KW-1185">Reference proteome</keyword>
<dbReference type="Proteomes" id="UP001597086">
    <property type="component" value="Unassembled WGS sequence"/>
</dbReference>
<comment type="caution">
    <text evidence="1">The sequence shown here is derived from an EMBL/GenBank/DDBJ whole genome shotgun (WGS) entry which is preliminary data.</text>
</comment>
<reference evidence="2" key="1">
    <citation type="journal article" date="2019" name="Int. J. Syst. Evol. Microbiol.">
        <title>The Global Catalogue of Microorganisms (GCM) 10K type strain sequencing project: providing services to taxonomists for standard genome sequencing and annotation.</title>
        <authorList>
            <consortium name="The Broad Institute Genomics Platform"/>
            <consortium name="The Broad Institute Genome Sequencing Center for Infectious Disease"/>
            <person name="Wu L."/>
            <person name="Ma J."/>
        </authorList>
    </citation>
    <scope>NUCLEOTIDE SEQUENCE [LARGE SCALE GENOMIC DNA]</scope>
    <source>
        <strain evidence="2">CCUG 56098</strain>
    </source>
</reference>
<organism evidence="1 2">
    <name type="scientific">Winogradskyella rapida</name>
    <dbReference type="NCBI Taxonomy" id="549701"/>
    <lineage>
        <taxon>Bacteria</taxon>
        <taxon>Pseudomonadati</taxon>
        <taxon>Bacteroidota</taxon>
        <taxon>Flavobacteriia</taxon>
        <taxon>Flavobacteriales</taxon>
        <taxon>Flavobacteriaceae</taxon>
        <taxon>Winogradskyella</taxon>
    </lineage>
</organism>
<protein>
    <submittedName>
        <fullName evidence="1">SsrA-binding protein</fullName>
    </submittedName>
</protein>
<dbReference type="RefSeq" id="WP_114308745.1">
    <property type="nucleotide sequence ID" value="NZ_JBHTKM010000063.1"/>
</dbReference>
<evidence type="ECO:0000313" key="2">
    <source>
        <dbReference type="Proteomes" id="UP001597086"/>
    </source>
</evidence>
<accession>A0ABW3KRJ1</accession>
<proteinExistence type="predicted"/>
<dbReference type="EMBL" id="JBHTKM010000063">
    <property type="protein sequence ID" value="MFD1016127.1"/>
    <property type="molecule type" value="Genomic_DNA"/>
</dbReference>
<sequence>MKTAFFKFIAKVNKALLPSYSKQQLDLSKANKLQMAIIAWRVYVTKNAIE</sequence>
<gene>
    <name evidence="1" type="ORF">ACFQ13_09370</name>
</gene>